<evidence type="ECO:0000256" key="2">
    <source>
        <dbReference type="ARBA" id="ARBA00016956"/>
    </source>
</evidence>
<feature type="domain" description="Translation elongation factor EFTs/EF1B dimerisation" evidence="6">
    <location>
        <begin position="70"/>
        <end position="277"/>
    </location>
</feature>
<dbReference type="InterPro" id="IPR009060">
    <property type="entry name" value="UBA-like_sf"/>
</dbReference>
<keyword evidence="8" id="KW-1185">Reference proteome</keyword>
<dbReference type="FunFam" id="1.10.8.10:FF:000001">
    <property type="entry name" value="Elongation factor Ts"/>
    <property type="match status" value="1"/>
</dbReference>
<comment type="similarity">
    <text evidence="1 5">Belongs to the EF-Ts family.</text>
</comment>
<accession>G8QXY1</accession>
<dbReference type="NCBIfam" id="TIGR00116">
    <property type="entry name" value="tsf"/>
    <property type="match status" value="1"/>
</dbReference>
<dbReference type="EMBL" id="CP003155">
    <property type="protein sequence ID" value="AEV28486.1"/>
    <property type="molecule type" value="Genomic_DNA"/>
</dbReference>
<dbReference type="Gene3D" id="1.10.8.10">
    <property type="entry name" value="DNA helicase RuvA subunit, C-terminal domain"/>
    <property type="match status" value="1"/>
</dbReference>
<comment type="function">
    <text evidence="5">Associates with the EF-Tu.GDP complex and induces the exchange of GDP to GTP. It remains bound to the aminoacyl-tRNA.EF-Tu.GTP complex up to the GTP hydrolysis stage on the ribosome.</text>
</comment>
<keyword evidence="3 5" id="KW-0251">Elongation factor</keyword>
<evidence type="ECO:0000259" key="6">
    <source>
        <dbReference type="Pfam" id="PF00889"/>
    </source>
</evidence>
<dbReference type="HAMAP" id="MF_00050">
    <property type="entry name" value="EF_Ts"/>
    <property type="match status" value="1"/>
</dbReference>
<evidence type="ECO:0000313" key="8">
    <source>
        <dbReference type="Proteomes" id="UP000005632"/>
    </source>
</evidence>
<dbReference type="Proteomes" id="UP000005632">
    <property type="component" value="Chromosome"/>
</dbReference>
<feature type="region of interest" description="Involved in Mg(2+) ion dislocation from EF-Tu" evidence="5">
    <location>
        <begin position="79"/>
        <end position="82"/>
    </location>
</feature>
<dbReference type="Gene3D" id="3.30.479.20">
    <property type="entry name" value="Elongation factor Ts, dimerisation domain"/>
    <property type="match status" value="2"/>
</dbReference>
<dbReference type="PROSITE" id="PS01126">
    <property type="entry name" value="EF_TS_1"/>
    <property type="match status" value="1"/>
</dbReference>
<keyword evidence="5" id="KW-0963">Cytoplasm</keyword>
<dbReference type="RefSeq" id="WP_014269335.1">
    <property type="nucleotide sequence ID" value="NC_016633.1"/>
</dbReference>
<dbReference type="SUPFAM" id="SSF54713">
    <property type="entry name" value="Elongation factor Ts (EF-Ts), dimerisation domain"/>
    <property type="match status" value="2"/>
</dbReference>
<proteinExistence type="inferred from homology"/>
<dbReference type="GO" id="GO:0005737">
    <property type="term" value="C:cytoplasm"/>
    <property type="evidence" value="ECO:0007669"/>
    <property type="project" value="UniProtKB-SubCell"/>
</dbReference>
<dbReference type="Pfam" id="PF00889">
    <property type="entry name" value="EF_TS"/>
    <property type="match status" value="1"/>
</dbReference>
<dbReference type="HOGENOM" id="CLU_047155_0_2_12"/>
<reference evidence="7 8" key="1">
    <citation type="submission" date="2011-11" db="EMBL/GenBank/DDBJ databases">
        <title>Complete sequence of Spirochaeta sp. grapes.</title>
        <authorList>
            <consortium name="US DOE Joint Genome Institute"/>
            <person name="Lucas S."/>
            <person name="Han J."/>
            <person name="Lapidus A."/>
            <person name="Cheng J.-F."/>
            <person name="Goodwin L."/>
            <person name="Pitluck S."/>
            <person name="Peters L."/>
            <person name="Ovchinnikova G."/>
            <person name="Munk A.C."/>
            <person name="Detter J.C."/>
            <person name="Han C."/>
            <person name="Tapia R."/>
            <person name="Land M."/>
            <person name="Hauser L."/>
            <person name="Kyrpides N."/>
            <person name="Ivanova N."/>
            <person name="Pagani I."/>
            <person name="Ritalahtilisa K."/>
            <person name="Loeffler F."/>
            <person name="Woyke T."/>
        </authorList>
    </citation>
    <scope>NUCLEOTIDE SEQUENCE [LARGE SCALE GENOMIC DNA]</scope>
    <source>
        <strain evidence="8">ATCC BAA-1885 / DSM 22778 / Grapes</strain>
    </source>
</reference>
<dbReference type="OrthoDB" id="9808348at2"/>
<dbReference type="eggNOG" id="COG0264">
    <property type="taxonomic scope" value="Bacteria"/>
</dbReference>
<dbReference type="InterPro" id="IPR036402">
    <property type="entry name" value="EF-Ts_dimer_sf"/>
</dbReference>
<dbReference type="InterPro" id="IPR014039">
    <property type="entry name" value="Transl_elong_EFTs/EF1B_dimer"/>
</dbReference>
<evidence type="ECO:0000256" key="4">
    <source>
        <dbReference type="ARBA" id="ARBA00022917"/>
    </source>
</evidence>
<dbReference type="PANTHER" id="PTHR11741:SF0">
    <property type="entry name" value="ELONGATION FACTOR TS, MITOCHONDRIAL"/>
    <property type="match status" value="1"/>
</dbReference>
<dbReference type="InterPro" id="IPR018101">
    <property type="entry name" value="Transl_elong_Ts_CS"/>
</dbReference>
<comment type="subcellular location">
    <subcellularLocation>
        <location evidence="5">Cytoplasm</location>
    </subcellularLocation>
</comment>
<dbReference type="GO" id="GO:0003746">
    <property type="term" value="F:translation elongation factor activity"/>
    <property type="evidence" value="ECO:0007669"/>
    <property type="project" value="UniProtKB-UniRule"/>
</dbReference>
<dbReference type="PANTHER" id="PTHR11741">
    <property type="entry name" value="ELONGATION FACTOR TS"/>
    <property type="match status" value="1"/>
</dbReference>
<evidence type="ECO:0000256" key="5">
    <source>
        <dbReference type="HAMAP-Rule" id="MF_00050"/>
    </source>
</evidence>
<evidence type="ECO:0000256" key="1">
    <source>
        <dbReference type="ARBA" id="ARBA00005532"/>
    </source>
</evidence>
<dbReference type="CDD" id="cd14275">
    <property type="entry name" value="UBA_EF-Ts"/>
    <property type="match status" value="1"/>
</dbReference>
<dbReference type="KEGG" id="sgp:SpiGrapes_0644"/>
<evidence type="ECO:0000256" key="3">
    <source>
        <dbReference type="ARBA" id="ARBA00022768"/>
    </source>
</evidence>
<dbReference type="Gene3D" id="1.10.286.20">
    <property type="match status" value="1"/>
</dbReference>
<keyword evidence="4 5" id="KW-0648">Protein biosynthesis</keyword>
<name>G8QXY1_SPHPG</name>
<dbReference type="SUPFAM" id="SSF46934">
    <property type="entry name" value="UBA-like"/>
    <property type="match status" value="1"/>
</dbReference>
<protein>
    <recommendedName>
        <fullName evidence="2 5">Elongation factor Ts</fullName>
        <shortName evidence="5">EF-Ts</shortName>
    </recommendedName>
</protein>
<evidence type="ECO:0000313" key="7">
    <source>
        <dbReference type="EMBL" id="AEV28486.1"/>
    </source>
</evidence>
<gene>
    <name evidence="5" type="primary">tsf</name>
    <name evidence="7" type="ordered locus">SpiGrapes_0644</name>
</gene>
<dbReference type="AlphaFoldDB" id="G8QXY1"/>
<sequence>MAITAEDVKRLREVTGAGMMDCKKALIKADGDFDAADKILKEMGLAAVAKRVDRATNNGRIFVKVTADKAVLVELSCETDFVSGNEEFAKLGNNICDVIVEKGYTEINDELVAMVNELISIIKENMAIKRVLVLPLDANSFASSYIHGEGSLGVIVVFKSDKPEMFATDAVKEFANDCALHVAAFTPSYLKASSVDASYIEEQSEIFKAQAANLDKPAKVIEGIVKGKLNKHLSEICFLQQPFVKDDSMSVEKKLEQVGKEAGGKLEIVSYTFFRAGAASCAN</sequence>
<dbReference type="STRING" id="158190.SpiGrapes_0644"/>
<organism evidence="7 8">
    <name type="scientific">Sphaerochaeta pleomorpha (strain ATCC BAA-1885 / DSM 22778 / Grapes)</name>
    <dbReference type="NCBI Taxonomy" id="158190"/>
    <lineage>
        <taxon>Bacteria</taxon>
        <taxon>Pseudomonadati</taxon>
        <taxon>Spirochaetota</taxon>
        <taxon>Spirochaetia</taxon>
        <taxon>Spirochaetales</taxon>
        <taxon>Sphaerochaetaceae</taxon>
        <taxon>Sphaerochaeta</taxon>
    </lineage>
</organism>
<dbReference type="InterPro" id="IPR001816">
    <property type="entry name" value="Transl_elong_EFTs/EF1B"/>
</dbReference>